<dbReference type="InterPro" id="IPR039796">
    <property type="entry name" value="MIP18"/>
</dbReference>
<keyword evidence="2" id="KW-0159">Chromosome partition</keyword>
<feature type="region of interest" description="Disordered" evidence="3">
    <location>
        <begin position="90"/>
        <end position="117"/>
    </location>
</feature>
<comment type="caution">
    <text evidence="4">The sequence shown here is derived from an EMBL/GenBank/DDBJ whole genome shotgun (WGS) entry which is preliminary data.</text>
</comment>
<evidence type="ECO:0000256" key="3">
    <source>
        <dbReference type="SAM" id="MobiDB-lite"/>
    </source>
</evidence>
<dbReference type="InterPro" id="IPR034904">
    <property type="entry name" value="FSCA_dom_sf"/>
</dbReference>
<dbReference type="Gene3D" id="6.10.250.1280">
    <property type="match status" value="1"/>
</dbReference>
<sequence length="258" mass="28208">MAWNEGKAKENANPTILSVLKERSHVGCDWSELGTFEKRNDEWIPTSAEDIAIFKALTDAATATRGRNVNLLENAGISFSNPSLSKKKNIPRFKFSPKSSSEASSSTKDNAAQSKETLRDKISAEEIFDVIRTIQDPEHPNTLEELGVVSLAQVQVFDQSEESSDAMKEGAPKASSVAVRFTPTIPHCSMATLIGLSLTVKLKRSIPPRFKVDVSIEPGTHASEKSVNKQLRDKERICAALENKALVSVVNKCIRNGA</sequence>
<evidence type="ECO:0000256" key="1">
    <source>
        <dbReference type="ARBA" id="ARBA00010381"/>
    </source>
</evidence>
<evidence type="ECO:0000256" key="2">
    <source>
        <dbReference type="ARBA" id="ARBA00022829"/>
    </source>
</evidence>
<protein>
    <recommendedName>
        <fullName evidence="6">MIP18 family-like domain-containing protein</fullName>
    </recommendedName>
</protein>
<keyword evidence="5" id="KW-1185">Reference proteome</keyword>
<organism evidence="4 5">
    <name type="scientific">Cylindrotheca closterium</name>
    <dbReference type="NCBI Taxonomy" id="2856"/>
    <lineage>
        <taxon>Eukaryota</taxon>
        <taxon>Sar</taxon>
        <taxon>Stramenopiles</taxon>
        <taxon>Ochrophyta</taxon>
        <taxon>Bacillariophyta</taxon>
        <taxon>Bacillariophyceae</taxon>
        <taxon>Bacillariophycidae</taxon>
        <taxon>Bacillariales</taxon>
        <taxon>Bacillariaceae</taxon>
        <taxon>Cylindrotheca</taxon>
    </lineage>
</organism>
<evidence type="ECO:0008006" key="6">
    <source>
        <dbReference type="Google" id="ProtNLM"/>
    </source>
</evidence>
<dbReference type="GO" id="GO:0051604">
    <property type="term" value="P:protein maturation"/>
    <property type="evidence" value="ECO:0007669"/>
    <property type="project" value="InterPro"/>
</dbReference>
<dbReference type="AlphaFoldDB" id="A0AAD2FTJ6"/>
<dbReference type="GO" id="GO:0007059">
    <property type="term" value="P:chromosome segregation"/>
    <property type="evidence" value="ECO:0007669"/>
    <property type="project" value="UniProtKB-KW"/>
</dbReference>
<dbReference type="GO" id="GO:1990229">
    <property type="term" value="C:iron-sulfur cluster assembly complex"/>
    <property type="evidence" value="ECO:0007669"/>
    <property type="project" value="UniProtKB-ARBA"/>
</dbReference>
<name>A0AAD2FTJ6_9STRA</name>
<comment type="similarity">
    <text evidence="1">Belongs to the MIP18 family.</text>
</comment>
<dbReference type="Gene3D" id="3.30.300.130">
    <property type="entry name" value="Fe-S cluster assembly (FSCA)"/>
    <property type="match status" value="1"/>
</dbReference>
<reference evidence="4" key="1">
    <citation type="submission" date="2023-08" db="EMBL/GenBank/DDBJ databases">
        <authorList>
            <person name="Audoor S."/>
            <person name="Bilcke G."/>
        </authorList>
    </citation>
    <scope>NUCLEOTIDE SEQUENCE</scope>
</reference>
<dbReference type="EMBL" id="CAKOGP040001803">
    <property type="protein sequence ID" value="CAJ1952486.1"/>
    <property type="molecule type" value="Genomic_DNA"/>
</dbReference>
<proteinExistence type="inferred from homology"/>
<gene>
    <name evidence="4" type="ORF">CYCCA115_LOCUS13577</name>
</gene>
<evidence type="ECO:0000313" key="5">
    <source>
        <dbReference type="Proteomes" id="UP001295423"/>
    </source>
</evidence>
<dbReference type="PANTHER" id="PTHR12377:SF0">
    <property type="entry name" value="CYTOSOLIC IRON-SULFUR ASSEMBLY COMPONENT 2B"/>
    <property type="match status" value="1"/>
</dbReference>
<dbReference type="GO" id="GO:0140535">
    <property type="term" value="C:intracellular protein-containing complex"/>
    <property type="evidence" value="ECO:0007669"/>
    <property type="project" value="UniProtKB-ARBA"/>
</dbReference>
<feature type="compositionally biased region" description="Low complexity" evidence="3">
    <location>
        <begin position="96"/>
        <end position="106"/>
    </location>
</feature>
<dbReference type="SUPFAM" id="SSF117916">
    <property type="entry name" value="Fe-S cluster assembly (FSCA) domain-like"/>
    <property type="match status" value="1"/>
</dbReference>
<evidence type="ECO:0000313" key="4">
    <source>
        <dbReference type="EMBL" id="CAJ1952486.1"/>
    </source>
</evidence>
<dbReference type="Proteomes" id="UP001295423">
    <property type="component" value="Unassembled WGS sequence"/>
</dbReference>
<accession>A0AAD2FTJ6</accession>
<dbReference type="PANTHER" id="PTHR12377">
    <property type="entry name" value="CYTOSOLIC IRON-SULFUR ASSEMBLY COMPONENT 2B-RELATED"/>
    <property type="match status" value="1"/>
</dbReference>
<dbReference type="FunFam" id="3.30.300.130:FF:000005">
    <property type="entry name" value="Mitotic spindle-associated mmxd complex subunit"/>
    <property type="match status" value="1"/>
</dbReference>